<evidence type="ECO:0000256" key="1">
    <source>
        <dbReference type="SAM" id="MobiDB-lite"/>
    </source>
</evidence>
<dbReference type="GeneID" id="37023311"/>
<reference evidence="3 4" key="1">
    <citation type="journal article" date="2018" name="Mol. Biol. Evol.">
        <title>Broad Genomic Sampling Reveals a Smut Pathogenic Ancestry of the Fungal Clade Ustilaginomycotina.</title>
        <authorList>
            <person name="Kijpornyongpan T."/>
            <person name="Mondo S.J."/>
            <person name="Barry K."/>
            <person name="Sandor L."/>
            <person name="Lee J."/>
            <person name="Lipzen A."/>
            <person name="Pangilinan J."/>
            <person name="LaButti K."/>
            <person name="Hainaut M."/>
            <person name="Henrissat B."/>
            <person name="Grigoriev I.V."/>
            <person name="Spatafora J.W."/>
            <person name="Aime M.C."/>
        </authorList>
    </citation>
    <scope>NUCLEOTIDE SEQUENCE [LARGE SCALE GENOMIC DNA]</scope>
    <source>
        <strain evidence="3 4">MCA 3882</strain>
    </source>
</reference>
<dbReference type="RefSeq" id="XP_025356822.1">
    <property type="nucleotide sequence ID" value="XM_025501530.1"/>
</dbReference>
<dbReference type="AlphaFoldDB" id="A0A316VG98"/>
<dbReference type="InParanoid" id="A0A316VG98"/>
<name>A0A316VG98_9BASI</name>
<feature type="region of interest" description="Disordered" evidence="1">
    <location>
        <begin position="29"/>
        <end position="189"/>
    </location>
</feature>
<protein>
    <submittedName>
        <fullName evidence="3">Uncharacterized protein</fullName>
    </submittedName>
</protein>
<evidence type="ECO:0000313" key="3">
    <source>
        <dbReference type="EMBL" id="PWN36520.1"/>
    </source>
</evidence>
<sequence>MISRISISFIALVLSLFLAQSGDSTPVPNHLDARAYGPGDTTGRASKSLDGDSSKPVYQYADSGGRPGARALNDDSLEPRFETISNTTARGGQNPAPTASDGNSPEPRADAFADTGFNRGSPPAPTASDGSSPEPRADAFADTGLNRGSPPAPTASDGNSPEPRAYVVGEPPKKREPTYIRGNSQIVGP</sequence>
<gene>
    <name evidence="3" type="ORF">FA14DRAFT_186731</name>
</gene>
<proteinExistence type="predicted"/>
<feature type="signal peptide" evidence="2">
    <location>
        <begin position="1"/>
        <end position="24"/>
    </location>
</feature>
<feature type="chain" id="PRO_5016336448" evidence="2">
    <location>
        <begin position="25"/>
        <end position="189"/>
    </location>
</feature>
<accession>A0A316VG98</accession>
<evidence type="ECO:0000313" key="4">
    <source>
        <dbReference type="Proteomes" id="UP000245771"/>
    </source>
</evidence>
<keyword evidence="2" id="KW-0732">Signal</keyword>
<keyword evidence="4" id="KW-1185">Reference proteome</keyword>
<feature type="compositionally biased region" description="Polar residues" evidence="1">
    <location>
        <begin position="83"/>
        <end position="103"/>
    </location>
</feature>
<evidence type="ECO:0000256" key="2">
    <source>
        <dbReference type="SAM" id="SignalP"/>
    </source>
</evidence>
<organism evidence="3 4">
    <name type="scientific">Meira miltonrushii</name>
    <dbReference type="NCBI Taxonomy" id="1280837"/>
    <lineage>
        <taxon>Eukaryota</taxon>
        <taxon>Fungi</taxon>
        <taxon>Dikarya</taxon>
        <taxon>Basidiomycota</taxon>
        <taxon>Ustilaginomycotina</taxon>
        <taxon>Exobasidiomycetes</taxon>
        <taxon>Exobasidiales</taxon>
        <taxon>Brachybasidiaceae</taxon>
        <taxon>Meira</taxon>
    </lineage>
</organism>
<dbReference type="Proteomes" id="UP000245771">
    <property type="component" value="Unassembled WGS sequence"/>
</dbReference>
<dbReference type="EMBL" id="KZ819602">
    <property type="protein sequence ID" value="PWN36520.1"/>
    <property type="molecule type" value="Genomic_DNA"/>
</dbReference>